<sequence length="262" mass="29821">MIANQYLLMKKLLTPEEMPAFKDVGFRVHSEFEEDGILLYIFSIIGTTNKRVVEICAGDGTQCMAANLIINHGWEGLLFDGDKGSVDRGVNFYASHQSTFLQPPIFIHAWLTRDNINTLISESGFIGEIDLLSLDIDGNDYHIMEVINVIKPRVIVCETHNVIPSDLALTIPYNESFYYRDGNQHEEFRSVSLLAMKNLLAGKGYRLIGGHKYGFNAFFMLNDIGAEYFPEVSVEEVHNNSFTRFRRATAWKEVKDLGWLRV</sequence>
<keyword evidence="2" id="KW-1185">Reference proteome</keyword>
<organism evidence="1 2">
    <name type="scientific">Pontibacter ummariensis</name>
    <dbReference type="NCBI Taxonomy" id="1610492"/>
    <lineage>
        <taxon>Bacteria</taxon>
        <taxon>Pseudomonadati</taxon>
        <taxon>Bacteroidota</taxon>
        <taxon>Cytophagia</taxon>
        <taxon>Cytophagales</taxon>
        <taxon>Hymenobacteraceae</taxon>
        <taxon>Pontibacter</taxon>
    </lineage>
</organism>
<dbReference type="EMBL" id="FZOQ01000002">
    <property type="protein sequence ID" value="SNS08971.1"/>
    <property type="molecule type" value="Genomic_DNA"/>
</dbReference>
<dbReference type="Proteomes" id="UP000198432">
    <property type="component" value="Unassembled WGS sequence"/>
</dbReference>
<evidence type="ECO:0008006" key="3">
    <source>
        <dbReference type="Google" id="ProtNLM"/>
    </source>
</evidence>
<dbReference type="AlphaFoldDB" id="A0A239BNK9"/>
<reference evidence="2" key="1">
    <citation type="submission" date="2017-06" db="EMBL/GenBank/DDBJ databases">
        <authorList>
            <person name="Varghese N."/>
            <person name="Submissions S."/>
        </authorList>
    </citation>
    <scope>NUCLEOTIDE SEQUENCE [LARGE SCALE GENOMIC DNA]</scope>
    <source>
        <strain evidence="2">NKM1</strain>
    </source>
</reference>
<proteinExistence type="predicted"/>
<protein>
    <recommendedName>
        <fullName evidence="3">Methyltransferase FkbM domain-containing protein</fullName>
    </recommendedName>
</protein>
<evidence type="ECO:0000313" key="1">
    <source>
        <dbReference type="EMBL" id="SNS08971.1"/>
    </source>
</evidence>
<name>A0A239BNK9_9BACT</name>
<gene>
    <name evidence="1" type="ORF">SAMN06296052_10235</name>
</gene>
<evidence type="ECO:0000313" key="2">
    <source>
        <dbReference type="Proteomes" id="UP000198432"/>
    </source>
</evidence>
<accession>A0A239BNK9</accession>